<reference evidence="1" key="1">
    <citation type="submission" date="2021-02" db="EMBL/GenBank/DDBJ databases">
        <authorList>
            <person name="Nowell W R."/>
        </authorList>
    </citation>
    <scope>NUCLEOTIDE SEQUENCE</scope>
</reference>
<accession>A0A8S3B0H7</accession>
<comment type="caution">
    <text evidence="1">The sequence shown here is derived from an EMBL/GenBank/DDBJ whole genome shotgun (WGS) entry which is preliminary data.</text>
</comment>
<gene>
    <name evidence="1" type="ORF">SMN809_LOCUS45950</name>
</gene>
<protein>
    <submittedName>
        <fullName evidence="1">Uncharacterized protein</fullName>
    </submittedName>
</protein>
<sequence>PQCRSNRNYDTIMALKNPTEDERKGYLGQCALRLLKHFDVGQSFLSDSLHNLYGGAMKKLLKLWFSDEYKRSEWSSFTHFNTISKKLYQYRYPSTTSRTPRPLIQFHRFKANEFRLILLFAAPIFKSYLKPKIYKNYLLLVFAFHLAEFRSLRSTDIDDIRFLLDSFLYEYPSLYTNRHNQQVIHSIDHVVQSVQDYGQLSNYSTFNFESLLGMLRATVHSTKCHAKEIANTMNLLRLAVRNTLLEDFSNELKTMLEQIQRKKRVGATGKPTIQTQHHSIKLRMKQTVNETLYKDIQEIFRYDDIQLYQIVCIGTTRFTTRDFAKAKRTMTLAFFIVSTNPLT</sequence>
<evidence type="ECO:0000313" key="1">
    <source>
        <dbReference type="EMBL" id="CAF4771401.1"/>
    </source>
</evidence>
<dbReference type="EMBL" id="CAJOBI010141846">
    <property type="protein sequence ID" value="CAF4771401.1"/>
    <property type="molecule type" value="Genomic_DNA"/>
</dbReference>
<dbReference type="AlphaFoldDB" id="A0A8S3B0H7"/>
<name>A0A8S3B0H7_9BILA</name>
<dbReference type="PANTHER" id="PTHR46579:SF1">
    <property type="entry name" value="F5_8 TYPE C DOMAIN-CONTAINING PROTEIN"/>
    <property type="match status" value="1"/>
</dbReference>
<proteinExistence type="predicted"/>
<organism evidence="1 2">
    <name type="scientific">Rotaria magnacalcarata</name>
    <dbReference type="NCBI Taxonomy" id="392030"/>
    <lineage>
        <taxon>Eukaryota</taxon>
        <taxon>Metazoa</taxon>
        <taxon>Spiralia</taxon>
        <taxon>Gnathifera</taxon>
        <taxon>Rotifera</taxon>
        <taxon>Eurotatoria</taxon>
        <taxon>Bdelloidea</taxon>
        <taxon>Philodinida</taxon>
        <taxon>Philodinidae</taxon>
        <taxon>Rotaria</taxon>
    </lineage>
</organism>
<dbReference type="Proteomes" id="UP000676336">
    <property type="component" value="Unassembled WGS sequence"/>
</dbReference>
<dbReference type="PANTHER" id="PTHR46579">
    <property type="entry name" value="F5/8 TYPE C DOMAIN-CONTAINING PROTEIN-RELATED"/>
    <property type="match status" value="1"/>
</dbReference>
<evidence type="ECO:0000313" key="2">
    <source>
        <dbReference type="Proteomes" id="UP000676336"/>
    </source>
</evidence>
<feature type="non-terminal residue" evidence="1">
    <location>
        <position position="1"/>
    </location>
</feature>